<dbReference type="RefSeq" id="WP_006104161.1">
    <property type="nucleotide sequence ID" value="NZ_DS989862.1"/>
</dbReference>
<dbReference type="EMBL" id="DS989862">
    <property type="protein sequence ID" value="EDX72707.1"/>
    <property type="molecule type" value="Genomic_DNA"/>
</dbReference>
<evidence type="ECO:0000259" key="1">
    <source>
        <dbReference type="Pfam" id="PF14332"/>
    </source>
</evidence>
<reference evidence="2 3" key="1">
    <citation type="submission" date="2008-07" db="EMBL/GenBank/DDBJ databases">
        <authorList>
            <person name="Tandeau de Marsac N."/>
            <person name="Ferriera S."/>
            <person name="Johnson J."/>
            <person name="Kravitz S."/>
            <person name="Beeson K."/>
            <person name="Sutton G."/>
            <person name="Rogers Y.-H."/>
            <person name="Friedman R."/>
            <person name="Frazier M."/>
            <person name="Venter J.C."/>
        </authorList>
    </citation>
    <scope>NUCLEOTIDE SEQUENCE [LARGE SCALE GENOMIC DNA]</scope>
    <source>
        <strain evidence="2 3">PCC 7420</strain>
    </source>
</reference>
<evidence type="ECO:0000313" key="3">
    <source>
        <dbReference type="Proteomes" id="UP000003835"/>
    </source>
</evidence>
<dbReference type="Pfam" id="PF14332">
    <property type="entry name" value="DUF4388"/>
    <property type="match status" value="1"/>
</dbReference>
<dbReference type="Proteomes" id="UP000003835">
    <property type="component" value="Unassembled WGS sequence"/>
</dbReference>
<accession>B4VZG2</accession>
<protein>
    <recommendedName>
        <fullName evidence="1">PatA-like N-terminal domain-containing protein</fullName>
    </recommendedName>
</protein>
<evidence type="ECO:0000313" key="2">
    <source>
        <dbReference type="EMBL" id="EDX72707.1"/>
    </source>
</evidence>
<gene>
    <name evidence="2" type="ORF">MC7420_4980</name>
</gene>
<sequence length="264" mass="29492">MILHCIIWGVRANCKKQVDRANALVITMMGIIGTLSDVSLPEIFQLIEKGKRTGLLTVRALPPATGTYYLWVKQGHIIAAANRQDGQGLISLISKCKLVSDRVLSKLVQWCCPVNQPLGVCLKQQGVLTRLNLEQLFQIQLLQQLSVLFQLQDGSFRFDSLAVIPTQEMTGLSIPATEATLMGLRVLAHWDNLAAKLPDPNQNLLRKIAGYPSYRLDTLEWQIWQYSKDAVSLHTIAQNLKFPVEQVQHIAFRLISMGLAEAIP</sequence>
<dbReference type="HOGENOM" id="CLU_081867_0_0_3"/>
<dbReference type="STRING" id="118168.MC7420_4980"/>
<proteinExistence type="predicted"/>
<dbReference type="InterPro" id="IPR025497">
    <property type="entry name" value="PatA-like_N"/>
</dbReference>
<feature type="domain" description="PatA-like N-terminal" evidence="1">
    <location>
        <begin position="33"/>
        <end position="190"/>
    </location>
</feature>
<keyword evidence="3" id="KW-1185">Reference proteome</keyword>
<dbReference type="AlphaFoldDB" id="B4VZG2"/>
<dbReference type="eggNOG" id="COG0457">
    <property type="taxonomic scope" value="Bacteria"/>
</dbReference>
<name>B4VZG2_9CYAN</name>
<organism evidence="2 3">
    <name type="scientific">Coleofasciculus chthonoplastes PCC 7420</name>
    <dbReference type="NCBI Taxonomy" id="118168"/>
    <lineage>
        <taxon>Bacteria</taxon>
        <taxon>Bacillati</taxon>
        <taxon>Cyanobacteriota</taxon>
        <taxon>Cyanophyceae</taxon>
        <taxon>Coleofasciculales</taxon>
        <taxon>Coleofasciculaceae</taxon>
        <taxon>Coleofasciculus</taxon>
    </lineage>
</organism>